<evidence type="ECO:0000256" key="1">
    <source>
        <dbReference type="SAM" id="Phobius"/>
    </source>
</evidence>
<sequence length="237" mass="24649">MRAQEIAAALVVSCVSLVFAANTTIMVTDDPASWQRQELAGVVGDTFNIILPAGNGHSLMQVSFDAPCTALKGGFNTGVSHDKPTEFILQLKTTDPIYIACGQPGHCHNAEGSTINAPVTTGTQSLVDFTLAARKTPEDNSALTQLNQSAVGSGVSASVVSIGEYVAPSATSTSTPTPKPQPATKGWDTWMVGVAVAVAVVLLAIGVGVLLFTRRRSAAREDELAMQEVVNGKKPVT</sequence>
<keyword evidence="2" id="KW-0732">Signal</keyword>
<reference evidence="3 4" key="1">
    <citation type="journal article" date="2016" name="Mol. Biol. Evol.">
        <title>Comparative Genomics of Early-Diverging Mushroom-Forming Fungi Provides Insights into the Origins of Lignocellulose Decay Capabilities.</title>
        <authorList>
            <person name="Nagy L.G."/>
            <person name="Riley R."/>
            <person name="Tritt A."/>
            <person name="Adam C."/>
            <person name="Daum C."/>
            <person name="Floudas D."/>
            <person name="Sun H."/>
            <person name="Yadav J.S."/>
            <person name="Pangilinan J."/>
            <person name="Larsson K.H."/>
            <person name="Matsuura K."/>
            <person name="Barry K."/>
            <person name="Labutti K."/>
            <person name="Kuo R."/>
            <person name="Ohm R.A."/>
            <person name="Bhattacharya S.S."/>
            <person name="Shirouzu T."/>
            <person name="Yoshinaga Y."/>
            <person name="Martin F.M."/>
            <person name="Grigoriev I.V."/>
            <person name="Hibbett D.S."/>
        </authorList>
    </citation>
    <scope>NUCLEOTIDE SEQUENCE [LARGE SCALE GENOMIC DNA]</scope>
    <source>
        <strain evidence="3 4">HHB12029</strain>
    </source>
</reference>
<dbReference type="OrthoDB" id="1921208at2759"/>
<organism evidence="3 4">
    <name type="scientific">Exidia glandulosa HHB12029</name>
    <dbReference type="NCBI Taxonomy" id="1314781"/>
    <lineage>
        <taxon>Eukaryota</taxon>
        <taxon>Fungi</taxon>
        <taxon>Dikarya</taxon>
        <taxon>Basidiomycota</taxon>
        <taxon>Agaricomycotina</taxon>
        <taxon>Agaricomycetes</taxon>
        <taxon>Auriculariales</taxon>
        <taxon>Exidiaceae</taxon>
        <taxon>Exidia</taxon>
    </lineage>
</organism>
<dbReference type="EMBL" id="KV426099">
    <property type="protein sequence ID" value="KZV88458.1"/>
    <property type="molecule type" value="Genomic_DNA"/>
</dbReference>
<keyword evidence="1" id="KW-0472">Membrane</keyword>
<dbReference type="AlphaFoldDB" id="A0A165F6B6"/>
<feature type="transmembrane region" description="Helical" evidence="1">
    <location>
        <begin position="190"/>
        <end position="212"/>
    </location>
</feature>
<feature type="chain" id="PRO_5007857618" description="Cupredoxin" evidence="2">
    <location>
        <begin position="21"/>
        <end position="237"/>
    </location>
</feature>
<keyword evidence="4" id="KW-1185">Reference proteome</keyword>
<keyword evidence="1" id="KW-0812">Transmembrane</keyword>
<protein>
    <recommendedName>
        <fullName evidence="5">Cupredoxin</fullName>
    </recommendedName>
</protein>
<evidence type="ECO:0000256" key="2">
    <source>
        <dbReference type="SAM" id="SignalP"/>
    </source>
</evidence>
<accession>A0A165F6B6</accession>
<dbReference type="Gene3D" id="2.60.40.420">
    <property type="entry name" value="Cupredoxins - blue copper proteins"/>
    <property type="match status" value="1"/>
</dbReference>
<evidence type="ECO:0008006" key="5">
    <source>
        <dbReference type="Google" id="ProtNLM"/>
    </source>
</evidence>
<keyword evidence="1" id="KW-1133">Transmembrane helix</keyword>
<gene>
    <name evidence="3" type="ORF">EXIGLDRAFT_839188</name>
</gene>
<name>A0A165F6B6_EXIGL</name>
<dbReference type="STRING" id="1314781.A0A165F6B6"/>
<dbReference type="Proteomes" id="UP000077266">
    <property type="component" value="Unassembled WGS sequence"/>
</dbReference>
<evidence type="ECO:0000313" key="4">
    <source>
        <dbReference type="Proteomes" id="UP000077266"/>
    </source>
</evidence>
<evidence type="ECO:0000313" key="3">
    <source>
        <dbReference type="EMBL" id="KZV88458.1"/>
    </source>
</evidence>
<dbReference type="InParanoid" id="A0A165F6B6"/>
<feature type="signal peptide" evidence="2">
    <location>
        <begin position="1"/>
        <end position="20"/>
    </location>
</feature>
<dbReference type="InterPro" id="IPR008972">
    <property type="entry name" value="Cupredoxin"/>
</dbReference>
<proteinExistence type="predicted"/>